<feature type="transmembrane region" description="Helical" evidence="1">
    <location>
        <begin position="256"/>
        <end position="278"/>
    </location>
</feature>
<feature type="transmembrane region" description="Helical" evidence="1">
    <location>
        <begin position="198"/>
        <end position="218"/>
    </location>
</feature>
<feature type="transmembrane region" description="Helical" evidence="1">
    <location>
        <begin position="59"/>
        <end position="84"/>
    </location>
</feature>
<organism evidence="3 4">
    <name type="scientific">Nitratireductor aestuarii</name>
    <dbReference type="NCBI Taxonomy" id="1735103"/>
    <lineage>
        <taxon>Bacteria</taxon>
        <taxon>Pseudomonadati</taxon>
        <taxon>Pseudomonadota</taxon>
        <taxon>Alphaproteobacteria</taxon>
        <taxon>Hyphomicrobiales</taxon>
        <taxon>Phyllobacteriaceae</taxon>
        <taxon>Nitratireductor</taxon>
    </lineage>
</organism>
<reference evidence="3" key="1">
    <citation type="journal article" date="2014" name="Int. J. Syst. Evol. Microbiol.">
        <title>Complete genome sequence of Corynebacterium casei LMG S-19264T (=DSM 44701T), isolated from a smear-ripened cheese.</title>
        <authorList>
            <consortium name="US DOE Joint Genome Institute (JGI-PGF)"/>
            <person name="Walter F."/>
            <person name="Albersmeier A."/>
            <person name="Kalinowski J."/>
            <person name="Ruckert C."/>
        </authorList>
    </citation>
    <scope>NUCLEOTIDE SEQUENCE</scope>
    <source>
        <strain evidence="3">CGMCC 1.15320</strain>
    </source>
</reference>
<feature type="transmembrane region" description="Helical" evidence="1">
    <location>
        <begin position="20"/>
        <end position="47"/>
    </location>
</feature>
<evidence type="ECO:0000313" key="4">
    <source>
        <dbReference type="Proteomes" id="UP000636264"/>
    </source>
</evidence>
<keyword evidence="1" id="KW-0472">Membrane</keyword>
<dbReference type="Pfam" id="PF01970">
    <property type="entry name" value="TctA"/>
    <property type="match status" value="1"/>
</dbReference>
<feature type="transmembrane region" description="Helical" evidence="1">
    <location>
        <begin position="352"/>
        <end position="375"/>
    </location>
</feature>
<feature type="transmembrane region" description="Helical" evidence="1">
    <location>
        <begin position="411"/>
        <end position="444"/>
    </location>
</feature>
<dbReference type="EMBL" id="BMIF01000025">
    <property type="protein sequence ID" value="GGA82220.1"/>
    <property type="molecule type" value="Genomic_DNA"/>
</dbReference>
<evidence type="ECO:0000256" key="1">
    <source>
        <dbReference type="SAM" id="Phobius"/>
    </source>
</evidence>
<gene>
    <name evidence="3" type="ORF">GCM10011385_40550</name>
</gene>
<dbReference type="AlphaFoldDB" id="A0A916WAU4"/>
<comment type="caution">
    <text evidence="3">The sequence shown here is derived from an EMBL/GenBank/DDBJ whole genome shotgun (WGS) entry which is preliminary data.</text>
</comment>
<keyword evidence="4" id="KW-1185">Reference proteome</keyword>
<accession>A0A916WAU4</accession>
<dbReference type="PANTHER" id="PTHR35342:SF5">
    <property type="entry name" value="TRICARBOXYLIC TRANSPORT PROTEIN"/>
    <property type="match status" value="1"/>
</dbReference>
<feature type="transmembrane region" description="Helical" evidence="1">
    <location>
        <begin position="165"/>
        <end position="186"/>
    </location>
</feature>
<evidence type="ECO:0000313" key="3">
    <source>
        <dbReference type="EMBL" id="GGA82220.1"/>
    </source>
</evidence>
<feature type="transmembrane region" description="Helical" evidence="1">
    <location>
        <begin position="104"/>
        <end position="130"/>
    </location>
</feature>
<feature type="transmembrane region" description="Helical" evidence="1">
    <location>
        <begin position="142"/>
        <end position="159"/>
    </location>
</feature>
<evidence type="ECO:0000259" key="2">
    <source>
        <dbReference type="Pfam" id="PF01970"/>
    </source>
</evidence>
<proteinExistence type="predicted"/>
<keyword evidence="1" id="KW-0812">Transmembrane</keyword>
<reference evidence="3" key="2">
    <citation type="submission" date="2020-09" db="EMBL/GenBank/DDBJ databases">
        <authorList>
            <person name="Sun Q."/>
            <person name="Zhou Y."/>
        </authorList>
    </citation>
    <scope>NUCLEOTIDE SEQUENCE</scope>
    <source>
        <strain evidence="3">CGMCC 1.15320</strain>
    </source>
</reference>
<sequence length="500" mass="52759">MTELLHATVTILTDPVTMALAVVATLVGIILGALPGISSTMTLAVLLPFSFSMEPGNAMVFLLGAFYGSAWGGSISAILINIPGTPGSMLTQLDGYPLAKRGQAGVALTYALIASTFGGVVGWFGLVIFAPTLARAGFAFQSPEFAVLMIFGLSMLAYASPGSTFLAILAGMFGLLLGTVGLDMITNLSRFDFGIPRLQAGINIIPFAVGIFGLTEILKLLEQPIVQEKAATQIGEIWPRFRDVIKTWATAIRSSIVGLIVGIIPAAGSAVAVSMSYAQEKKLYEKTETFGNGNPRGIVAAETGNNAAVGGALVPLLTLGLPGDTMTAVLVGALLIHGLQPGPQLFTKHPDFIATIYVALALTIVLTFVLSLVLTRAFAKLLSAPPRILYLGILILCVTGSFAVQNALFDVLLMIFFGALGYLFTKLGIPTAPMMFGLVLGPLLEENLRRTLVVYGDWMVFFQRPIPVVLLAITAVVLLLPFFGKVRERLARAALEAGPD</sequence>
<protein>
    <recommendedName>
        <fullName evidence="2">DUF112 domain-containing protein</fullName>
    </recommendedName>
</protein>
<dbReference type="Proteomes" id="UP000636264">
    <property type="component" value="Unassembled WGS sequence"/>
</dbReference>
<name>A0A916WAU4_9HYPH</name>
<dbReference type="PANTHER" id="PTHR35342">
    <property type="entry name" value="TRICARBOXYLIC TRANSPORT PROTEIN"/>
    <property type="match status" value="1"/>
</dbReference>
<feature type="transmembrane region" description="Helical" evidence="1">
    <location>
        <begin position="464"/>
        <end position="483"/>
    </location>
</feature>
<feature type="domain" description="DUF112" evidence="2">
    <location>
        <begin position="19"/>
        <end position="435"/>
    </location>
</feature>
<dbReference type="InterPro" id="IPR002823">
    <property type="entry name" value="DUF112_TM"/>
</dbReference>
<keyword evidence="1" id="KW-1133">Transmembrane helix</keyword>
<dbReference type="RefSeq" id="WP_188722931.1">
    <property type="nucleotide sequence ID" value="NZ_BMIF01000025.1"/>
</dbReference>
<feature type="transmembrane region" description="Helical" evidence="1">
    <location>
        <begin position="387"/>
        <end position="404"/>
    </location>
</feature>